<dbReference type="Pfam" id="PF13276">
    <property type="entry name" value="HTH_21"/>
    <property type="match status" value="1"/>
</dbReference>
<comment type="caution">
    <text evidence="2">The sequence shown here is derived from an EMBL/GenBank/DDBJ whole genome shotgun (WGS) entry which is preliminary data.</text>
</comment>
<dbReference type="PANTHER" id="PTHR46889">
    <property type="entry name" value="TRANSPOSASE INSF FOR INSERTION SEQUENCE IS3B-RELATED"/>
    <property type="match status" value="1"/>
</dbReference>
<feature type="domain" description="HTH-like" evidence="1">
    <location>
        <begin position="43"/>
        <end position="99"/>
    </location>
</feature>
<dbReference type="InterPro" id="IPR050900">
    <property type="entry name" value="Transposase_IS3/IS150/IS904"/>
</dbReference>
<dbReference type="PANTHER" id="PTHR46889:SF4">
    <property type="entry name" value="TRANSPOSASE INSO FOR INSERTION SEQUENCE ELEMENT IS911B-RELATED"/>
    <property type="match status" value="1"/>
</dbReference>
<protein>
    <submittedName>
        <fullName evidence="2">IS3 family transposase</fullName>
    </submittedName>
</protein>
<gene>
    <name evidence="2" type="ORF">K3769_32295</name>
</gene>
<proteinExistence type="predicted"/>
<dbReference type="RefSeq" id="WP_267029789.1">
    <property type="nucleotide sequence ID" value="NZ_JAIFZO010000002.1"/>
</dbReference>
<keyword evidence="3" id="KW-1185">Reference proteome</keyword>
<dbReference type="InterPro" id="IPR025948">
    <property type="entry name" value="HTH-like_dom"/>
</dbReference>
<organism evidence="2 3">
    <name type="scientific">Streptomyces ortus</name>
    <dbReference type="NCBI Taxonomy" id="2867268"/>
    <lineage>
        <taxon>Bacteria</taxon>
        <taxon>Bacillati</taxon>
        <taxon>Actinomycetota</taxon>
        <taxon>Actinomycetes</taxon>
        <taxon>Kitasatosporales</taxon>
        <taxon>Streptomycetaceae</taxon>
        <taxon>Streptomyces</taxon>
    </lineage>
</organism>
<dbReference type="Proteomes" id="UP001165590">
    <property type="component" value="Unassembled WGS sequence"/>
</dbReference>
<evidence type="ECO:0000313" key="3">
    <source>
        <dbReference type="Proteomes" id="UP001165590"/>
    </source>
</evidence>
<evidence type="ECO:0000259" key="1">
    <source>
        <dbReference type="Pfam" id="PF13276"/>
    </source>
</evidence>
<reference evidence="2" key="1">
    <citation type="journal article" date="2022" name="bioRxiv">
        <title>Discovery and biosynthetic assessment of Streptomyces ortus sp nov. isolated from a deep-sea sponge.</title>
        <authorList>
            <person name="Williams S.E."/>
        </authorList>
    </citation>
    <scope>NUCLEOTIDE SEQUENCE</scope>
    <source>
        <strain evidence="2">A15ISP2-DRY2</strain>
    </source>
</reference>
<evidence type="ECO:0000313" key="2">
    <source>
        <dbReference type="EMBL" id="MCX4237371.1"/>
    </source>
</evidence>
<sequence length="172" mass="19419">MTALVDESPHLGVECVPRELSTASFTYYRWRRAGHEPCERRRRDAELAEQTEEIHADSGGIYGSSRVHAVLRREDVHVDHKRVERLMREAEIARIGPRRGGFTCRGPKATLAPDLIERDFNAPAPNRLWAWTELCFALPKGRKGARSGTYRCRTACLGPSSSTCSGSLRRRT</sequence>
<accession>A0ABT3VC26</accession>
<dbReference type="EMBL" id="JAIFZO010000002">
    <property type="protein sequence ID" value="MCX4237371.1"/>
    <property type="molecule type" value="Genomic_DNA"/>
</dbReference>
<name>A0ABT3VC26_9ACTN</name>